<dbReference type="EMBL" id="VSSQ01001086">
    <property type="protein sequence ID" value="MPM04950.1"/>
    <property type="molecule type" value="Genomic_DNA"/>
</dbReference>
<dbReference type="SUPFAM" id="SSF49464">
    <property type="entry name" value="Carboxypeptidase regulatory domain-like"/>
    <property type="match status" value="1"/>
</dbReference>
<evidence type="ECO:0000313" key="1">
    <source>
        <dbReference type="EMBL" id="MPM04950.1"/>
    </source>
</evidence>
<name>A0A644WMD2_9ZZZZ</name>
<gene>
    <name evidence="1" type="ORF">SDC9_51231</name>
</gene>
<protein>
    <submittedName>
        <fullName evidence="1">Uncharacterized protein</fullName>
    </submittedName>
</protein>
<sequence length="136" mass="15135">MSGRITSCELKTGCNEQIEAVVRLPEEKRSVIFGTVLDCNRMPVVDAVVKLLQVVDGCRYPYPLTHTFTDCHGQFLLGPLCPNTKYMLKIYKDNIVIKYSELETSSYNGKCIGKPENNGNPVPKPFPDKPSCGCDC</sequence>
<comment type="caution">
    <text evidence="1">The sequence shown here is derived from an EMBL/GenBank/DDBJ whole genome shotgun (WGS) entry which is preliminary data.</text>
</comment>
<dbReference type="InterPro" id="IPR008969">
    <property type="entry name" value="CarboxyPept-like_regulatory"/>
</dbReference>
<proteinExistence type="predicted"/>
<dbReference type="AlphaFoldDB" id="A0A644WMD2"/>
<reference evidence="1" key="1">
    <citation type="submission" date="2019-08" db="EMBL/GenBank/DDBJ databases">
        <authorList>
            <person name="Kucharzyk K."/>
            <person name="Murdoch R.W."/>
            <person name="Higgins S."/>
            <person name="Loffler F."/>
        </authorList>
    </citation>
    <scope>NUCLEOTIDE SEQUENCE</scope>
</reference>
<organism evidence="1">
    <name type="scientific">bioreactor metagenome</name>
    <dbReference type="NCBI Taxonomy" id="1076179"/>
    <lineage>
        <taxon>unclassified sequences</taxon>
        <taxon>metagenomes</taxon>
        <taxon>ecological metagenomes</taxon>
    </lineage>
</organism>
<accession>A0A644WMD2</accession>